<dbReference type="GO" id="GO:0006310">
    <property type="term" value="P:DNA recombination"/>
    <property type="evidence" value="ECO:0007669"/>
    <property type="project" value="UniProtKB-UniRule"/>
</dbReference>
<comment type="similarity">
    <text evidence="1 7">Belongs to the RecO family.</text>
</comment>
<dbReference type="EMBL" id="DTKJ01000053">
    <property type="protein sequence ID" value="HGZ12016.1"/>
    <property type="molecule type" value="Genomic_DNA"/>
</dbReference>
<sequence length="265" mass="28690">MSSRETPAIVLSVRDYGEADRLVTFLTPGRGRLSGVARHARRSRKRFAHCLEPLSLVNFFLSDRGRGDLEFVEKGELVHSFPALRRDLSRLGVAALLAELAGELASPPEGAAAIFAALETALKMLEAGTPPEPVFPGFFLHLIKLGGYGLGLDRCKVCGAEPRAPLLFSLPQGAVYCGSCGQAAPGPFVSLSPGTWRLWQRALALPLEKLPRLRLTAGQLGESLGLLRAFGRYHLGRDLKAWGFWDQVAKPGGTAPKTMVLKEDH</sequence>
<keyword evidence="4 7" id="KW-0233">DNA recombination</keyword>
<evidence type="ECO:0000256" key="5">
    <source>
        <dbReference type="ARBA" id="ARBA00023204"/>
    </source>
</evidence>
<dbReference type="SUPFAM" id="SSF57863">
    <property type="entry name" value="ArfGap/RecO-like zinc finger"/>
    <property type="match status" value="1"/>
</dbReference>
<dbReference type="InterPro" id="IPR042242">
    <property type="entry name" value="RecO_C"/>
</dbReference>
<dbReference type="Pfam" id="PF02565">
    <property type="entry name" value="RecO_C"/>
    <property type="match status" value="1"/>
</dbReference>
<keyword evidence="5 7" id="KW-0234">DNA repair</keyword>
<accession>A0A7C5EMF1</accession>
<dbReference type="InterPro" id="IPR012340">
    <property type="entry name" value="NA-bd_OB-fold"/>
</dbReference>
<feature type="domain" description="DNA replication/recombination mediator RecO N-terminal" evidence="8">
    <location>
        <begin position="1"/>
        <end position="81"/>
    </location>
</feature>
<dbReference type="InterPro" id="IPR037278">
    <property type="entry name" value="ARFGAP/RecO"/>
</dbReference>
<dbReference type="GO" id="GO:0006302">
    <property type="term" value="P:double-strand break repair"/>
    <property type="evidence" value="ECO:0007669"/>
    <property type="project" value="TreeGrafter"/>
</dbReference>
<evidence type="ECO:0000256" key="7">
    <source>
        <dbReference type="HAMAP-Rule" id="MF_00201"/>
    </source>
</evidence>
<dbReference type="PANTHER" id="PTHR33991:SF1">
    <property type="entry name" value="DNA REPAIR PROTEIN RECO"/>
    <property type="match status" value="1"/>
</dbReference>
<keyword evidence="3 7" id="KW-0227">DNA damage</keyword>
<proteinExistence type="inferred from homology"/>
<evidence type="ECO:0000256" key="3">
    <source>
        <dbReference type="ARBA" id="ARBA00022763"/>
    </source>
</evidence>
<dbReference type="GO" id="GO:0043590">
    <property type="term" value="C:bacterial nucleoid"/>
    <property type="evidence" value="ECO:0007669"/>
    <property type="project" value="TreeGrafter"/>
</dbReference>
<evidence type="ECO:0000256" key="2">
    <source>
        <dbReference type="ARBA" id="ARBA00021310"/>
    </source>
</evidence>
<comment type="caution">
    <text evidence="9">The sequence shown here is derived from an EMBL/GenBank/DDBJ whole genome shotgun (WGS) entry which is preliminary data.</text>
</comment>
<evidence type="ECO:0000259" key="8">
    <source>
        <dbReference type="Pfam" id="PF11967"/>
    </source>
</evidence>
<dbReference type="SUPFAM" id="SSF50249">
    <property type="entry name" value="Nucleic acid-binding proteins"/>
    <property type="match status" value="1"/>
</dbReference>
<dbReference type="PANTHER" id="PTHR33991">
    <property type="entry name" value="DNA REPAIR PROTEIN RECO"/>
    <property type="match status" value="1"/>
</dbReference>
<comment type="function">
    <text evidence="7">Involved in DNA repair and RecF pathway recombination.</text>
</comment>
<organism evidence="9">
    <name type="scientific">Desulfobacca acetoxidans</name>
    <dbReference type="NCBI Taxonomy" id="60893"/>
    <lineage>
        <taxon>Bacteria</taxon>
        <taxon>Pseudomonadati</taxon>
        <taxon>Thermodesulfobacteriota</taxon>
        <taxon>Desulfobaccia</taxon>
        <taxon>Desulfobaccales</taxon>
        <taxon>Desulfobaccaceae</taxon>
        <taxon>Desulfobacca</taxon>
    </lineage>
</organism>
<dbReference type="InterPro" id="IPR022572">
    <property type="entry name" value="DNA_rep/recomb_RecO_N"/>
</dbReference>
<dbReference type="NCBIfam" id="TIGR00613">
    <property type="entry name" value="reco"/>
    <property type="match status" value="1"/>
</dbReference>
<name>A0A7C5EMF1_9BACT</name>
<dbReference type="Gene3D" id="2.40.50.140">
    <property type="entry name" value="Nucleic acid-binding proteins"/>
    <property type="match status" value="1"/>
</dbReference>
<dbReference type="AlphaFoldDB" id="A0A7C5EMF1"/>
<evidence type="ECO:0000256" key="6">
    <source>
        <dbReference type="ARBA" id="ARBA00033409"/>
    </source>
</evidence>
<evidence type="ECO:0000256" key="1">
    <source>
        <dbReference type="ARBA" id="ARBA00007452"/>
    </source>
</evidence>
<dbReference type="Pfam" id="PF11967">
    <property type="entry name" value="RecO_N"/>
    <property type="match status" value="1"/>
</dbReference>
<evidence type="ECO:0000256" key="4">
    <source>
        <dbReference type="ARBA" id="ARBA00023172"/>
    </source>
</evidence>
<gene>
    <name evidence="7 9" type="primary">recO</name>
    <name evidence="9" type="ORF">ENW48_07335</name>
</gene>
<protein>
    <recommendedName>
        <fullName evidence="2 7">DNA repair protein RecO</fullName>
    </recommendedName>
    <alternativeName>
        <fullName evidence="6 7">Recombination protein O</fullName>
    </alternativeName>
</protein>
<evidence type="ECO:0000313" key="9">
    <source>
        <dbReference type="EMBL" id="HGZ12016.1"/>
    </source>
</evidence>
<dbReference type="HAMAP" id="MF_00201">
    <property type="entry name" value="RecO"/>
    <property type="match status" value="1"/>
</dbReference>
<reference evidence="9" key="1">
    <citation type="journal article" date="2020" name="mSystems">
        <title>Genome- and Community-Level Interaction Insights into Carbon Utilization and Element Cycling Functions of Hydrothermarchaeota in Hydrothermal Sediment.</title>
        <authorList>
            <person name="Zhou Z."/>
            <person name="Liu Y."/>
            <person name="Xu W."/>
            <person name="Pan J."/>
            <person name="Luo Z.H."/>
            <person name="Li M."/>
        </authorList>
    </citation>
    <scope>NUCLEOTIDE SEQUENCE [LARGE SCALE GENOMIC DNA]</scope>
    <source>
        <strain evidence="9">SpSt-853</strain>
    </source>
</reference>
<dbReference type="InterPro" id="IPR003717">
    <property type="entry name" value="RecO"/>
</dbReference>
<dbReference type="Gene3D" id="1.20.1440.120">
    <property type="entry name" value="Recombination protein O, C-terminal domain"/>
    <property type="match status" value="1"/>
</dbReference>